<sequence>MKSNKKHTLTEDMDFFTAGLSGSLITVWQEDPAGVYCEIGRGYVEAYTNESVRVRNLQSGTKSLYSRESTMFQTD</sequence>
<evidence type="ECO:0000313" key="2">
    <source>
        <dbReference type="Proteomes" id="UP001220509"/>
    </source>
</evidence>
<name>A0AAX3LYQ5_9BACL</name>
<protein>
    <submittedName>
        <fullName evidence="1">Uncharacterized protein</fullName>
    </submittedName>
</protein>
<keyword evidence="2" id="KW-1185">Reference proteome</keyword>
<dbReference type="EMBL" id="CP117416">
    <property type="protein sequence ID" value="WCT55039.1"/>
    <property type="molecule type" value="Genomic_DNA"/>
</dbReference>
<evidence type="ECO:0000313" key="1">
    <source>
        <dbReference type="EMBL" id="WCT55039.1"/>
    </source>
</evidence>
<reference evidence="1 2" key="1">
    <citation type="submission" date="2023-02" db="EMBL/GenBank/DDBJ databases">
        <title>Genome sequence of Paenibacillus kyungheensis KACC 18744.</title>
        <authorList>
            <person name="Kim S."/>
            <person name="Heo J."/>
            <person name="Kwon S.-W."/>
        </authorList>
    </citation>
    <scope>NUCLEOTIDE SEQUENCE [LARGE SCALE GENOMIC DNA]</scope>
    <source>
        <strain evidence="1 2">KACC 18744</strain>
    </source>
</reference>
<dbReference type="AlphaFoldDB" id="A0AAX3LYQ5"/>
<accession>A0AAX3LYQ5</accession>
<organism evidence="1 2">
    <name type="scientific">Paenibacillus kyungheensis</name>
    <dbReference type="NCBI Taxonomy" id="1452732"/>
    <lineage>
        <taxon>Bacteria</taxon>
        <taxon>Bacillati</taxon>
        <taxon>Bacillota</taxon>
        <taxon>Bacilli</taxon>
        <taxon>Bacillales</taxon>
        <taxon>Paenibacillaceae</taxon>
        <taxon>Paenibacillus</taxon>
    </lineage>
</organism>
<gene>
    <name evidence="1" type="ORF">PQ456_17900</name>
</gene>
<dbReference type="Proteomes" id="UP001220509">
    <property type="component" value="Chromosome"/>
</dbReference>
<dbReference type="RefSeq" id="WP_204826813.1">
    <property type="nucleotide sequence ID" value="NZ_CP117416.1"/>
</dbReference>
<dbReference type="KEGG" id="pka:PQ456_17900"/>
<proteinExistence type="predicted"/>